<dbReference type="eggNOG" id="COG0582">
    <property type="taxonomic scope" value="Bacteria"/>
</dbReference>
<keyword evidence="4" id="KW-1185">Reference proteome</keyword>
<reference evidence="3 4" key="1">
    <citation type="journal article" date="2011" name="J. Bacteriol.">
        <title>Genome sequence of the verrucomicrobium Opitutus terrae PB90-1, an abundant inhabitant of rice paddy soil ecosystems.</title>
        <authorList>
            <person name="van Passel M.W."/>
            <person name="Kant R."/>
            <person name="Palva A."/>
            <person name="Copeland A."/>
            <person name="Lucas S."/>
            <person name="Lapidus A."/>
            <person name="Glavina del Rio T."/>
            <person name="Pitluck S."/>
            <person name="Goltsman E."/>
            <person name="Clum A."/>
            <person name="Sun H."/>
            <person name="Schmutz J."/>
            <person name="Larimer F.W."/>
            <person name="Land M.L."/>
            <person name="Hauser L."/>
            <person name="Kyrpides N."/>
            <person name="Mikhailova N."/>
            <person name="Richardson P.P."/>
            <person name="Janssen P.H."/>
            <person name="de Vos W.M."/>
            <person name="Smidt H."/>
        </authorList>
    </citation>
    <scope>NUCLEOTIDE SEQUENCE [LARGE SCALE GENOMIC DNA]</scope>
    <source>
        <strain evidence="4">DSM 11246 / JCM 15787 / PB90-1</strain>
    </source>
</reference>
<evidence type="ECO:0000259" key="2">
    <source>
        <dbReference type="PROSITE" id="PS51898"/>
    </source>
</evidence>
<dbReference type="InterPro" id="IPR050090">
    <property type="entry name" value="Tyrosine_recombinase_XerCD"/>
</dbReference>
<dbReference type="GO" id="GO:0003677">
    <property type="term" value="F:DNA binding"/>
    <property type="evidence" value="ECO:0007669"/>
    <property type="project" value="InterPro"/>
</dbReference>
<dbReference type="STRING" id="452637.Oter_2289"/>
<proteinExistence type="predicted"/>
<evidence type="ECO:0000313" key="3">
    <source>
        <dbReference type="EMBL" id="ACB75571.1"/>
    </source>
</evidence>
<organism evidence="3 4">
    <name type="scientific">Opitutus terrae (strain DSM 11246 / JCM 15787 / PB90-1)</name>
    <dbReference type="NCBI Taxonomy" id="452637"/>
    <lineage>
        <taxon>Bacteria</taxon>
        <taxon>Pseudomonadati</taxon>
        <taxon>Verrucomicrobiota</taxon>
        <taxon>Opitutia</taxon>
        <taxon>Opitutales</taxon>
        <taxon>Opitutaceae</taxon>
        <taxon>Opitutus</taxon>
    </lineage>
</organism>
<sequence>MPPLAYRVHKAVFSTGERFPILLTREGLPVSLPTRYVIDEHRERSQTNTIGPIIRAISYFYEWCATLAEPFDPEVRLRDGPLLDRSELIGLQRYLRAGRRHNVIVFPKRTQAFSRASAVMKNGSLNTQLDRIRDFLVWAADFAMQPRAPTQEIDRLKRAMDALHLTRTRSKDKLGLTLTQQGELLRIVDSGSENLDNPFSRQVRARNQTIVRLLLETGIRRGELCKLRVEDVNLRDVMSASIAIVRNPDDPFDPRRDEPQVKTLNRRIPLRGATKDLMFEYLLKHRGLCRHPYFFTSSRGAVPLDVTAVNRIFTRIREASNAFAGVELTPHIMRHTFEENLARQVEALGWPEKKVNDVTNYLSGWVDQSKQAVVYLRRANEEFAMVAMSKLHALNDKIGEMAIRRASDGIPL</sequence>
<dbReference type="InterPro" id="IPR011010">
    <property type="entry name" value="DNA_brk_join_enz"/>
</dbReference>
<dbReference type="PANTHER" id="PTHR30349:SF64">
    <property type="entry name" value="PROPHAGE INTEGRASE INTD-RELATED"/>
    <property type="match status" value="1"/>
</dbReference>
<dbReference type="AlphaFoldDB" id="B1ZPW5"/>
<dbReference type="HOGENOM" id="CLU_048231_2_0_0"/>
<dbReference type="EMBL" id="CP001032">
    <property type="protein sequence ID" value="ACB75571.1"/>
    <property type="molecule type" value="Genomic_DNA"/>
</dbReference>
<feature type="domain" description="Tyr recombinase" evidence="2">
    <location>
        <begin position="173"/>
        <end position="388"/>
    </location>
</feature>
<evidence type="ECO:0000313" key="4">
    <source>
        <dbReference type="Proteomes" id="UP000007013"/>
    </source>
</evidence>
<dbReference type="SUPFAM" id="SSF56349">
    <property type="entry name" value="DNA breaking-rejoining enzymes"/>
    <property type="match status" value="1"/>
</dbReference>
<name>B1ZPW5_OPITP</name>
<dbReference type="Pfam" id="PF00589">
    <property type="entry name" value="Phage_integrase"/>
    <property type="match status" value="1"/>
</dbReference>
<dbReference type="PROSITE" id="PS51898">
    <property type="entry name" value="TYR_RECOMBINASE"/>
    <property type="match status" value="1"/>
</dbReference>
<dbReference type="CDD" id="cd00397">
    <property type="entry name" value="DNA_BRE_C"/>
    <property type="match status" value="1"/>
</dbReference>
<gene>
    <name evidence="3" type="ordered locus">Oter_2289</name>
</gene>
<dbReference type="PANTHER" id="PTHR30349">
    <property type="entry name" value="PHAGE INTEGRASE-RELATED"/>
    <property type="match status" value="1"/>
</dbReference>
<evidence type="ECO:0000256" key="1">
    <source>
        <dbReference type="ARBA" id="ARBA00023172"/>
    </source>
</evidence>
<dbReference type="RefSeq" id="WP_012375108.1">
    <property type="nucleotide sequence ID" value="NC_010571.1"/>
</dbReference>
<protein>
    <submittedName>
        <fullName evidence="3">Integrase family protein</fullName>
    </submittedName>
</protein>
<keyword evidence="1" id="KW-0233">DNA recombination</keyword>
<dbReference type="OrthoDB" id="144173at2"/>
<dbReference type="InterPro" id="IPR002104">
    <property type="entry name" value="Integrase_catalytic"/>
</dbReference>
<accession>B1ZPW5</accession>
<dbReference type="GO" id="GO:0006310">
    <property type="term" value="P:DNA recombination"/>
    <property type="evidence" value="ECO:0007669"/>
    <property type="project" value="UniProtKB-KW"/>
</dbReference>
<dbReference type="GO" id="GO:0015074">
    <property type="term" value="P:DNA integration"/>
    <property type="evidence" value="ECO:0007669"/>
    <property type="project" value="InterPro"/>
</dbReference>
<dbReference type="Gene3D" id="1.10.443.10">
    <property type="entry name" value="Intergrase catalytic core"/>
    <property type="match status" value="1"/>
</dbReference>
<dbReference type="KEGG" id="ote:Oter_2289"/>
<dbReference type="InterPro" id="IPR013762">
    <property type="entry name" value="Integrase-like_cat_sf"/>
</dbReference>
<dbReference type="Proteomes" id="UP000007013">
    <property type="component" value="Chromosome"/>
</dbReference>